<proteinExistence type="predicted"/>
<dbReference type="SUPFAM" id="SSF53335">
    <property type="entry name" value="S-adenosyl-L-methionine-dependent methyltransferases"/>
    <property type="match status" value="1"/>
</dbReference>
<accession>A0A0F9Z2L9</accession>
<gene>
    <name evidence="2" type="ORF">LCGC14_0018300</name>
</gene>
<sequence>MMLKRLLAHPLTKGMDIDSPQTTLLRRRIIREKPFLRKTYEHWYRRIATALPDGDGPVVELGSGGGFMSEFIPDLITSDVFEVPGVQTVVDAHALPFADGSLRAIVMTDVLHHIPDVRRFLTEATRCVRVGGAIVMIEPWVTPWARLVWRFHHEAFAPQAPTWSIPHGGALSGANMALPWILFVRDRQVFERDYPQWHIRSIEPFMPLAFLMSGGVSCRSFAPGWAFGACRWMEDRLARWHDTWAMFAQIVLERIPSPKA</sequence>
<dbReference type="Gene3D" id="3.40.50.150">
    <property type="entry name" value="Vaccinia Virus protein VP39"/>
    <property type="match status" value="1"/>
</dbReference>
<protein>
    <recommendedName>
        <fullName evidence="1">Methyltransferase type 11 domain-containing protein</fullName>
    </recommendedName>
</protein>
<evidence type="ECO:0000313" key="2">
    <source>
        <dbReference type="EMBL" id="KKO11349.1"/>
    </source>
</evidence>
<comment type="caution">
    <text evidence="2">The sequence shown here is derived from an EMBL/GenBank/DDBJ whole genome shotgun (WGS) entry which is preliminary data.</text>
</comment>
<dbReference type="AlphaFoldDB" id="A0A0F9Z2L9"/>
<reference evidence="2" key="1">
    <citation type="journal article" date="2015" name="Nature">
        <title>Complex archaea that bridge the gap between prokaryotes and eukaryotes.</title>
        <authorList>
            <person name="Spang A."/>
            <person name="Saw J.H."/>
            <person name="Jorgensen S.L."/>
            <person name="Zaremba-Niedzwiedzka K."/>
            <person name="Martijn J."/>
            <person name="Lind A.E."/>
            <person name="van Eijk R."/>
            <person name="Schleper C."/>
            <person name="Guy L."/>
            <person name="Ettema T.J."/>
        </authorList>
    </citation>
    <scope>NUCLEOTIDE SEQUENCE</scope>
</reference>
<dbReference type="InterPro" id="IPR029063">
    <property type="entry name" value="SAM-dependent_MTases_sf"/>
</dbReference>
<dbReference type="InterPro" id="IPR013216">
    <property type="entry name" value="Methyltransf_11"/>
</dbReference>
<dbReference type="Pfam" id="PF08241">
    <property type="entry name" value="Methyltransf_11"/>
    <property type="match status" value="1"/>
</dbReference>
<organism evidence="2">
    <name type="scientific">marine sediment metagenome</name>
    <dbReference type="NCBI Taxonomy" id="412755"/>
    <lineage>
        <taxon>unclassified sequences</taxon>
        <taxon>metagenomes</taxon>
        <taxon>ecological metagenomes</taxon>
    </lineage>
</organism>
<feature type="domain" description="Methyltransferase type 11" evidence="1">
    <location>
        <begin position="88"/>
        <end position="135"/>
    </location>
</feature>
<dbReference type="EMBL" id="LAZR01000003">
    <property type="protein sequence ID" value="KKO11349.1"/>
    <property type="molecule type" value="Genomic_DNA"/>
</dbReference>
<dbReference type="GO" id="GO:0008757">
    <property type="term" value="F:S-adenosylmethionine-dependent methyltransferase activity"/>
    <property type="evidence" value="ECO:0007669"/>
    <property type="project" value="InterPro"/>
</dbReference>
<name>A0A0F9Z2L9_9ZZZZ</name>
<evidence type="ECO:0000259" key="1">
    <source>
        <dbReference type="Pfam" id="PF08241"/>
    </source>
</evidence>